<accession>A0A8L7SS18</accession>
<dbReference type="KEGG" id="bmy:BM_BM1459"/>
<evidence type="ECO:0000313" key="3">
    <source>
        <dbReference type="Proteomes" id="UP000006672"/>
    </source>
</evidence>
<dbReference type="WBParaSite" id="Bm1459.1">
    <property type="protein sequence ID" value="Bm1459.1"/>
    <property type="gene ID" value="WBGene00221720"/>
</dbReference>
<reference evidence="2" key="2">
    <citation type="submission" date="2019-04" db="EMBL/GenBank/DDBJ databases">
        <authorList>
            <person name="Howe K."/>
            <person name="Paulini M."/>
            <person name="Williams G."/>
        </authorList>
    </citation>
    <scope>NUCLEOTIDE SEQUENCE [LARGE SCALE GENOMIC DNA]</scope>
    <source>
        <strain evidence="2">FR3</strain>
    </source>
</reference>
<gene>
    <name evidence="2" type="primary">Bm1459</name>
    <name evidence="2" type="ORF">BM_BM1459</name>
</gene>
<dbReference type="AlphaFoldDB" id="A0A4E9F5F9"/>
<evidence type="ECO:0000256" key="1">
    <source>
        <dbReference type="SAM" id="Phobius"/>
    </source>
</evidence>
<proteinExistence type="predicted"/>
<keyword evidence="1" id="KW-0472">Membrane</keyword>
<feature type="transmembrane region" description="Helical" evidence="1">
    <location>
        <begin position="110"/>
        <end position="138"/>
    </location>
</feature>
<protein>
    <submittedName>
        <fullName evidence="4">Bm1459</fullName>
    </submittedName>
</protein>
<feature type="transmembrane region" description="Helical" evidence="1">
    <location>
        <begin position="43"/>
        <end position="66"/>
    </location>
</feature>
<keyword evidence="3" id="KW-1185">Reference proteome</keyword>
<feature type="transmembrane region" description="Helical" evidence="1">
    <location>
        <begin position="78"/>
        <end position="98"/>
    </location>
</feature>
<name>A0A4E9F5F9_BRUMA</name>
<dbReference type="RefSeq" id="XP_042932815.1">
    <property type="nucleotide sequence ID" value="XM_043076881.1"/>
</dbReference>
<dbReference type="EMBL" id="CAAKNF010000192">
    <property type="protein sequence ID" value="VIO91252.1"/>
    <property type="molecule type" value="Genomic_DNA"/>
</dbReference>
<accession>A0A4E9F5F9</accession>
<reference evidence="3" key="1">
    <citation type="journal article" date="2007" name="Science">
        <title>Draft genome of the filarial nematode parasite Brugia malayi.</title>
        <authorList>
            <person name="Ghedin E."/>
            <person name="Wang S."/>
            <person name="Spiro D."/>
            <person name="Caler E."/>
            <person name="Zhao Q."/>
            <person name="Crabtree J."/>
            <person name="Allen J.E."/>
            <person name="Delcher A.L."/>
            <person name="Guiliano D.B."/>
            <person name="Miranda-Saavedra D."/>
            <person name="Angiuoli S.V."/>
            <person name="Creasy T."/>
            <person name="Amedeo P."/>
            <person name="Haas B."/>
            <person name="El-Sayed N.M."/>
            <person name="Wortman J.R."/>
            <person name="Feldblyum T."/>
            <person name="Tallon L."/>
            <person name="Schatz M."/>
            <person name="Shumway M."/>
            <person name="Koo H."/>
            <person name="Salzberg S.L."/>
            <person name="Schobel S."/>
            <person name="Pertea M."/>
            <person name="Pop M."/>
            <person name="White O."/>
            <person name="Barton G.J."/>
            <person name="Carlow C.K."/>
            <person name="Crawford M.J."/>
            <person name="Daub J."/>
            <person name="Dimmic M.W."/>
            <person name="Estes C.F."/>
            <person name="Foster J.M."/>
            <person name="Ganatra M."/>
            <person name="Gregory W.F."/>
            <person name="Johnson N.M."/>
            <person name="Jin J."/>
            <person name="Komuniecki R."/>
            <person name="Korf I."/>
            <person name="Kumar S."/>
            <person name="Laney S."/>
            <person name="Li B.W."/>
            <person name="Li W."/>
            <person name="Lindblom T.H."/>
            <person name="Lustigman S."/>
            <person name="Ma D."/>
            <person name="Maina C.V."/>
            <person name="Martin D.M."/>
            <person name="McCarter J.P."/>
            <person name="McReynolds L."/>
            <person name="Mitreva M."/>
            <person name="Nutman T.B."/>
            <person name="Parkinson J."/>
            <person name="Peregrin-Alvarez J.M."/>
            <person name="Poole C."/>
            <person name="Ren Q."/>
            <person name="Saunders L."/>
            <person name="Sluder A.E."/>
            <person name="Smith K."/>
            <person name="Stanke M."/>
            <person name="Unnasch T.R."/>
            <person name="Ware J."/>
            <person name="Wei A.D."/>
            <person name="Weil G."/>
            <person name="Williams D.J."/>
            <person name="Zhang Y."/>
            <person name="Williams S.A."/>
            <person name="Fraser-Liggett C."/>
            <person name="Slatko B."/>
            <person name="Blaxter M.L."/>
            <person name="Scott A.L."/>
        </authorList>
    </citation>
    <scope>NUCLEOTIDE SEQUENCE</scope>
    <source>
        <strain evidence="3">FR3</strain>
    </source>
</reference>
<dbReference type="Proteomes" id="UP000006672">
    <property type="component" value="Unassembled WGS sequence"/>
</dbReference>
<evidence type="ECO:0000313" key="4">
    <source>
        <dbReference type="WBParaSite" id="Bm1459.1"/>
    </source>
</evidence>
<dbReference type="GeneID" id="66058113"/>
<reference evidence="4" key="3">
    <citation type="submission" date="2022-04" db="UniProtKB">
        <authorList>
            <consortium name="WormBaseParasite"/>
        </authorList>
    </citation>
    <scope>IDENTIFICATION</scope>
</reference>
<feature type="transmembrane region" description="Helical" evidence="1">
    <location>
        <begin position="13"/>
        <end position="31"/>
    </location>
</feature>
<sequence length="143" mass="16070">MAENTFLGCDIKIWMYIVVSVTVFAGSLEVYHTVRNYNKTNKIINKILFIGIPLIFLNAAILGFIATCLDNICLLCPLLTIFTILLPLIIASNVLFYINCMSQSECKGDAMSIATTTVIFIVSIIICISTMLIVYRYYRHIAQ</sequence>
<dbReference type="CTD" id="66058113"/>
<keyword evidence="1" id="KW-0812">Transmembrane</keyword>
<evidence type="ECO:0000313" key="2">
    <source>
        <dbReference type="EMBL" id="VIO91252.1"/>
    </source>
</evidence>
<organism evidence="2">
    <name type="scientific">Brugia malayi</name>
    <name type="common">Filarial nematode worm</name>
    <dbReference type="NCBI Taxonomy" id="6279"/>
    <lineage>
        <taxon>Eukaryota</taxon>
        <taxon>Metazoa</taxon>
        <taxon>Ecdysozoa</taxon>
        <taxon>Nematoda</taxon>
        <taxon>Chromadorea</taxon>
        <taxon>Rhabditida</taxon>
        <taxon>Spirurina</taxon>
        <taxon>Spiruromorpha</taxon>
        <taxon>Filarioidea</taxon>
        <taxon>Onchocercidae</taxon>
        <taxon>Brugia</taxon>
    </lineage>
</organism>
<keyword evidence="1" id="KW-1133">Transmembrane helix</keyword>